<dbReference type="NCBIfam" id="TIGR02232">
    <property type="entry name" value="myxo_disulf_rpt"/>
    <property type="match status" value="4"/>
</dbReference>
<reference evidence="5" key="1">
    <citation type="submission" date="2022-11" db="EMBL/GenBank/DDBJ databases">
        <title>Minimal conservation of predation-associated metabolite biosynthetic gene clusters underscores biosynthetic potential of Myxococcota including descriptions for ten novel species: Archangium lansinium sp. nov., Myxococcus landrumus sp. nov., Nannocystis bai.</title>
        <authorList>
            <person name="Ahearne A."/>
            <person name="Stevens C."/>
            <person name="Phillips K."/>
        </authorList>
    </citation>
    <scope>NUCLEOTIDE SEQUENCE</scope>
    <source>
        <strain evidence="5">Na p29</strain>
    </source>
</reference>
<dbReference type="InterPro" id="IPR002181">
    <property type="entry name" value="Fibrinogen_a/b/g_C_dom"/>
</dbReference>
<dbReference type="EMBL" id="JAPNKE010000002">
    <property type="protein sequence ID" value="MCY1009035.1"/>
    <property type="molecule type" value="Genomic_DNA"/>
</dbReference>
<sequence>MIDPGEFCDDGADGDQDDGCTDQCAAPKCGDGFEQASLDEQCDAGPANSDSAACTTQCKDAVCGDGLVFEAMEQCDDGPDNGDDKACKADCTDNVCGDGEVGPGEGCDDGNTNDNDDCTNVCKPAACGDGILGPGEACDDGNQVQTDACLNNCATAKCGDGQTQAGVEECDDGNMVQTDACINTCKAAKCGDGHVRAGQEQCDDGNASDGDGCSATCTIEATSCLAIKQAMPAATDGVYQIDVDGGGPKQPFNVFCEMTTDGGGWTVMIYIRKPAQWSTPTFSNFGTVGDIANGWASAQTLQGANANYKERIIIYLKLIENGISLGKQWMVTHRNDAVPFTSINTSSGWSYRDSFGYVDPTVNNVCTHGCDSYRGLGMFHDYEDGFGYCGTQTGDYGCRDGNNVCWMPRSLGCNVGSARCAYLIDPGEGVIYAAR</sequence>
<dbReference type="Gene3D" id="3.90.215.10">
    <property type="entry name" value="Gamma Fibrinogen, chain A, domain 1"/>
    <property type="match status" value="1"/>
</dbReference>
<dbReference type="Pfam" id="PF13948">
    <property type="entry name" value="DUF4215"/>
    <property type="match status" value="1"/>
</dbReference>
<evidence type="ECO:0000259" key="4">
    <source>
        <dbReference type="PROSITE" id="PS51406"/>
    </source>
</evidence>
<evidence type="ECO:0000256" key="3">
    <source>
        <dbReference type="ARBA" id="ARBA00023157"/>
    </source>
</evidence>
<feature type="domain" description="Fibrinogen C-terminal" evidence="4">
    <location>
        <begin position="215"/>
        <end position="268"/>
    </location>
</feature>
<keyword evidence="2" id="KW-0677">Repeat</keyword>
<dbReference type="NCBIfam" id="NF040941">
    <property type="entry name" value="GGGWT_bact"/>
    <property type="match status" value="1"/>
</dbReference>
<proteinExistence type="predicted"/>
<dbReference type="PROSITE" id="PS51406">
    <property type="entry name" value="FIBRINOGEN_C_2"/>
    <property type="match status" value="1"/>
</dbReference>
<evidence type="ECO:0000313" key="6">
    <source>
        <dbReference type="Proteomes" id="UP001150924"/>
    </source>
</evidence>
<accession>A0A9X3ESB0</accession>
<name>A0A9X3ESB0_9BACT</name>
<dbReference type="Proteomes" id="UP001150924">
    <property type="component" value="Unassembled WGS sequence"/>
</dbReference>
<dbReference type="InterPro" id="IPR014716">
    <property type="entry name" value="Fibrinogen_a/b/g_C_1"/>
</dbReference>
<dbReference type="SUPFAM" id="SSF56496">
    <property type="entry name" value="Fibrinogen C-terminal domain-like"/>
    <property type="match status" value="1"/>
</dbReference>
<dbReference type="PANTHER" id="PTHR38934:SF6">
    <property type="entry name" value="CHROMOSOME UNDETERMINED SCAFFOLD_176, WHOLE GENOME SHOTGUN SEQUENCE"/>
    <property type="match status" value="1"/>
</dbReference>
<dbReference type="Pfam" id="PF00147">
    <property type="entry name" value="Fibrinogen_C"/>
    <property type="match status" value="1"/>
</dbReference>
<dbReference type="AlphaFoldDB" id="A0A9X3ESB0"/>
<dbReference type="PANTHER" id="PTHR38934">
    <property type="entry name" value="HYPHALLY REGULATED CELL WALL PROTEIN 1"/>
    <property type="match status" value="1"/>
</dbReference>
<keyword evidence="6" id="KW-1185">Reference proteome</keyword>
<organism evidence="5 6">
    <name type="scientific">Nannocystis pusilla</name>
    <dbReference type="NCBI Taxonomy" id="889268"/>
    <lineage>
        <taxon>Bacteria</taxon>
        <taxon>Pseudomonadati</taxon>
        <taxon>Myxococcota</taxon>
        <taxon>Polyangia</taxon>
        <taxon>Nannocystales</taxon>
        <taxon>Nannocystaceae</taxon>
        <taxon>Nannocystis</taxon>
    </lineage>
</organism>
<evidence type="ECO:0000313" key="5">
    <source>
        <dbReference type="EMBL" id="MCY1009035.1"/>
    </source>
</evidence>
<dbReference type="InterPro" id="IPR011936">
    <property type="entry name" value="Myxo_disulph_rpt"/>
</dbReference>
<keyword evidence="3" id="KW-1015">Disulfide bond</keyword>
<evidence type="ECO:0000256" key="2">
    <source>
        <dbReference type="ARBA" id="ARBA00022737"/>
    </source>
</evidence>
<comment type="caution">
    <text evidence="5">The sequence shown here is derived from an EMBL/GenBank/DDBJ whole genome shotgun (WGS) entry which is preliminary data.</text>
</comment>
<protein>
    <submittedName>
        <fullName evidence="5">DUF4215 domain-containing protein</fullName>
    </submittedName>
</protein>
<dbReference type="RefSeq" id="WP_267771692.1">
    <property type="nucleotide sequence ID" value="NZ_JAPNKE010000002.1"/>
</dbReference>
<gene>
    <name evidence="5" type="ORF">OV079_26440</name>
</gene>
<dbReference type="InterPro" id="IPR036056">
    <property type="entry name" value="Fibrinogen-like_C"/>
</dbReference>
<keyword evidence="1" id="KW-0732">Signal</keyword>
<evidence type="ECO:0000256" key="1">
    <source>
        <dbReference type="ARBA" id="ARBA00022729"/>
    </source>
</evidence>